<reference evidence="2 3" key="1">
    <citation type="submission" date="2019-11" db="EMBL/GenBank/DDBJ databases">
        <title>Spirosoma endbachense sp. nov., isolated from a natural salt meadow.</title>
        <authorList>
            <person name="Rojas J."/>
            <person name="Ambika Manirajan B."/>
            <person name="Ratering S."/>
            <person name="Suarez C."/>
            <person name="Geissler-Plaum R."/>
            <person name="Schnell S."/>
        </authorList>
    </citation>
    <scope>NUCLEOTIDE SEQUENCE [LARGE SCALE GENOMIC DNA]</scope>
    <source>
        <strain evidence="2 3">I-24</strain>
    </source>
</reference>
<name>A0A6P1W7Q6_9BACT</name>
<protein>
    <submittedName>
        <fullName evidence="2">Uncharacterized protein</fullName>
    </submittedName>
</protein>
<sequence>MKRSILLLLFCSAFARIYALPELPTKPYSRQDTIVAIQALFADKRSSGKTFTMVGGCYVAASVFALPILGVGGITTGFGIIRQIRFRRHREEVLLNEYQLGNALPKRIQRRLKASHFD</sequence>
<feature type="transmembrane region" description="Helical" evidence="1">
    <location>
        <begin position="58"/>
        <end position="81"/>
    </location>
</feature>
<keyword evidence="3" id="KW-1185">Reference proteome</keyword>
<accession>A0A6P1W7Q6</accession>
<proteinExistence type="predicted"/>
<keyword evidence="1" id="KW-0472">Membrane</keyword>
<dbReference type="KEGG" id="senf:GJR95_41170"/>
<evidence type="ECO:0000313" key="2">
    <source>
        <dbReference type="EMBL" id="QHW01056.1"/>
    </source>
</evidence>
<gene>
    <name evidence="2" type="ORF">GJR95_41170</name>
</gene>
<evidence type="ECO:0000313" key="3">
    <source>
        <dbReference type="Proteomes" id="UP000464577"/>
    </source>
</evidence>
<dbReference type="AlphaFoldDB" id="A0A6P1W7Q6"/>
<organism evidence="2 3">
    <name type="scientific">Spirosoma endbachense</name>
    <dbReference type="NCBI Taxonomy" id="2666025"/>
    <lineage>
        <taxon>Bacteria</taxon>
        <taxon>Pseudomonadati</taxon>
        <taxon>Bacteroidota</taxon>
        <taxon>Cytophagia</taxon>
        <taxon>Cytophagales</taxon>
        <taxon>Cytophagaceae</taxon>
        <taxon>Spirosoma</taxon>
    </lineage>
</organism>
<evidence type="ECO:0000256" key="1">
    <source>
        <dbReference type="SAM" id="Phobius"/>
    </source>
</evidence>
<keyword evidence="1" id="KW-0812">Transmembrane</keyword>
<dbReference type="EMBL" id="CP045997">
    <property type="protein sequence ID" value="QHW01056.1"/>
    <property type="molecule type" value="Genomic_DNA"/>
</dbReference>
<keyword evidence="1" id="KW-1133">Transmembrane helix</keyword>
<dbReference type="Proteomes" id="UP000464577">
    <property type="component" value="Chromosome"/>
</dbReference>
<dbReference type="RefSeq" id="WP_162391449.1">
    <property type="nucleotide sequence ID" value="NZ_CP045997.1"/>
</dbReference>